<keyword evidence="2" id="KW-0808">Transferase</keyword>
<dbReference type="Pfam" id="PF08241">
    <property type="entry name" value="Methyltransf_11"/>
    <property type="match status" value="1"/>
</dbReference>
<dbReference type="GO" id="GO:0032259">
    <property type="term" value="P:methylation"/>
    <property type="evidence" value="ECO:0007669"/>
    <property type="project" value="UniProtKB-KW"/>
</dbReference>
<dbReference type="RefSeq" id="WP_344906823.1">
    <property type="nucleotide sequence ID" value="NZ_BAAAYO010000005.1"/>
</dbReference>
<dbReference type="GO" id="GO:0008168">
    <property type="term" value="F:methyltransferase activity"/>
    <property type="evidence" value="ECO:0007669"/>
    <property type="project" value="UniProtKB-KW"/>
</dbReference>
<reference evidence="2 3" key="1">
    <citation type="submission" date="2024-09" db="EMBL/GenBank/DDBJ databases">
        <authorList>
            <person name="Sun Q."/>
            <person name="Mori K."/>
        </authorList>
    </citation>
    <scope>NUCLEOTIDE SEQUENCE [LARGE SCALE GENOMIC DNA]</scope>
    <source>
        <strain evidence="2 3">JCM 12520</strain>
    </source>
</reference>
<name>A0ABV5VQK6_9BACL</name>
<protein>
    <submittedName>
        <fullName evidence="2">Class I SAM-dependent methyltransferase</fullName>
        <ecNumber evidence="2">2.1.1.-</ecNumber>
    </submittedName>
</protein>
<gene>
    <name evidence="2" type="ORF">ACFFNY_03150</name>
</gene>
<dbReference type="EC" id="2.1.1.-" evidence="2"/>
<dbReference type="PANTHER" id="PTHR43591:SF110">
    <property type="entry name" value="RHODANESE DOMAIN-CONTAINING PROTEIN"/>
    <property type="match status" value="1"/>
</dbReference>
<dbReference type="InterPro" id="IPR029063">
    <property type="entry name" value="SAM-dependent_MTases_sf"/>
</dbReference>
<evidence type="ECO:0000259" key="1">
    <source>
        <dbReference type="Pfam" id="PF08241"/>
    </source>
</evidence>
<comment type="caution">
    <text evidence="2">The sequence shown here is derived from an EMBL/GenBank/DDBJ whole genome shotgun (WGS) entry which is preliminary data.</text>
</comment>
<dbReference type="InterPro" id="IPR013216">
    <property type="entry name" value="Methyltransf_11"/>
</dbReference>
<feature type="domain" description="Methyltransferase type 11" evidence="1">
    <location>
        <begin position="40"/>
        <end position="134"/>
    </location>
</feature>
<sequence length="263" mass="29710">MPIDFHAEQNRHTYTSRSADQGWADLLESIVSFKGKSVADIGCGGGIYTKKMAELGASETVGIDFSNNMLDTAKEACSAYPNIRFLPGDAMHTPLPDGSLDIVLERALIHHLSDLNACFREAGRVLKTGGILIVQDRTPEDCLLPGSEHHFRGAIFELFPRLAHIETSRRHSSETVVNAMKEAGFGHVNEARFWETRNTYRRFGELADDLETRRGRSILHELSDEEIRTLIVRLRALIPERDRDIVERDRWTVWSARKQANRG</sequence>
<dbReference type="Proteomes" id="UP001589619">
    <property type="component" value="Unassembled WGS sequence"/>
</dbReference>
<keyword evidence="2" id="KW-0489">Methyltransferase</keyword>
<keyword evidence="3" id="KW-1185">Reference proteome</keyword>
<dbReference type="PANTHER" id="PTHR43591">
    <property type="entry name" value="METHYLTRANSFERASE"/>
    <property type="match status" value="1"/>
</dbReference>
<dbReference type="SUPFAM" id="SSF53335">
    <property type="entry name" value="S-adenosyl-L-methionine-dependent methyltransferases"/>
    <property type="match status" value="1"/>
</dbReference>
<evidence type="ECO:0000313" key="2">
    <source>
        <dbReference type="EMBL" id="MFB9750558.1"/>
    </source>
</evidence>
<evidence type="ECO:0000313" key="3">
    <source>
        <dbReference type="Proteomes" id="UP001589619"/>
    </source>
</evidence>
<organism evidence="2 3">
    <name type="scientific">Paenibacillus hodogayensis</name>
    <dbReference type="NCBI Taxonomy" id="279208"/>
    <lineage>
        <taxon>Bacteria</taxon>
        <taxon>Bacillati</taxon>
        <taxon>Bacillota</taxon>
        <taxon>Bacilli</taxon>
        <taxon>Bacillales</taxon>
        <taxon>Paenibacillaceae</taxon>
        <taxon>Paenibacillus</taxon>
    </lineage>
</organism>
<dbReference type="CDD" id="cd02440">
    <property type="entry name" value="AdoMet_MTases"/>
    <property type="match status" value="1"/>
</dbReference>
<proteinExistence type="predicted"/>
<dbReference type="Gene3D" id="3.40.50.150">
    <property type="entry name" value="Vaccinia Virus protein VP39"/>
    <property type="match status" value="1"/>
</dbReference>
<accession>A0ABV5VQK6</accession>
<dbReference type="EMBL" id="JBHMAG010000003">
    <property type="protein sequence ID" value="MFB9750558.1"/>
    <property type="molecule type" value="Genomic_DNA"/>
</dbReference>